<feature type="transmembrane region" description="Helical" evidence="2">
    <location>
        <begin position="12"/>
        <end position="31"/>
    </location>
</feature>
<comment type="caution">
    <text evidence="3">The sequence shown here is derived from an EMBL/GenBank/DDBJ whole genome shotgun (WGS) entry which is preliminary data.</text>
</comment>
<evidence type="ECO:0000256" key="2">
    <source>
        <dbReference type="SAM" id="Phobius"/>
    </source>
</evidence>
<proteinExistence type="predicted"/>
<keyword evidence="2" id="KW-0472">Membrane</keyword>
<evidence type="ECO:0000313" key="4">
    <source>
        <dbReference type="Proteomes" id="UP000650628"/>
    </source>
</evidence>
<evidence type="ECO:0000256" key="1">
    <source>
        <dbReference type="SAM" id="MobiDB-lite"/>
    </source>
</evidence>
<dbReference type="AlphaFoldDB" id="A0A8J3U1F2"/>
<evidence type="ECO:0000313" key="3">
    <source>
        <dbReference type="EMBL" id="GII31050.1"/>
    </source>
</evidence>
<feature type="compositionally biased region" description="Polar residues" evidence="1">
    <location>
        <begin position="142"/>
        <end position="155"/>
    </location>
</feature>
<keyword evidence="2" id="KW-1133">Transmembrane helix</keyword>
<keyword evidence="2" id="KW-0812">Transmembrane</keyword>
<reference evidence="3 4" key="1">
    <citation type="submission" date="2021-01" db="EMBL/GenBank/DDBJ databases">
        <title>Whole genome shotgun sequence of Planotetraspora mira NBRC 15435.</title>
        <authorList>
            <person name="Komaki H."/>
            <person name="Tamura T."/>
        </authorList>
    </citation>
    <scope>NUCLEOTIDE SEQUENCE [LARGE SCALE GENOMIC DNA]</scope>
    <source>
        <strain evidence="3 4">NBRC 15435</strain>
    </source>
</reference>
<feature type="region of interest" description="Disordered" evidence="1">
    <location>
        <begin position="110"/>
        <end position="155"/>
    </location>
</feature>
<accession>A0A8J3U1F2</accession>
<name>A0A8J3U1F2_9ACTN</name>
<dbReference type="Proteomes" id="UP000650628">
    <property type="component" value="Unassembled WGS sequence"/>
</dbReference>
<sequence length="155" mass="16428">MPRGSRSTRYASLITAIVAPPGLGGGIWLTIRSIVATSPREALLWAAITTAGGYTIALIFVFLFYLPSITTAAGRLFSHLDVRSERDAQAALIRAQAHAIILDSEPQTIDVIPGSEKTESTELSPSRDATGAGRQEKAIHPTTESGPRNSDVQSG</sequence>
<dbReference type="EMBL" id="BOOO01000022">
    <property type="protein sequence ID" value="GII31050.1"/>
    <property type="molecule type" value="Genomic_DNA"/>
</dbReference>
<organism evidence="3 4">
    <name type="scientific">Planotetraspora mira</name>
    <dbReference type="NCBI Taxonomy" id="58121"/>
    <lineage>
        <taxon>Bacteria</taxon>
        <taxon>Bacillati</taxon>
        <taxon>Actinomycetota</taxon>
        <taxon>Actinomycetes</taxon>
        <taxon>Streptosporangiales</taxon>
        <taxon>Streptosporangiaceae</taxon>
        <taxon>Planotetraspora</taxon>
    </lineage>
</organism>
<keyword evidence="4" id="KW-1185">Reference proteome</keyword>
<protein>
    <submittedName>
        <fullName evidence="3">Uncharacterized protein</fullName>
    </submittedName>
</protein>
<gene>
    <name evidence="3" type="ORF">Pmi06nite_44920</name>
</gene>
<feature type="transmembrane region" description="Helical" evidence="2">
    <location>
        <begin position="43"/>
        <end position="66"/>
    </location>
</feature>